<gene>
    <name evidence="1" type="ORF">METZ01_LOCUS198786</name>
</gene>
<evidence type="ECO:0000313" key="1">
    <source>
        <dbReference type="EMBL" id="SVB45932.1"/>
    </source>
</evidence>
<feature type="non-terminal residue" evidence="1">
    <location>
        <position position="224"/>
    </location>
</feature>
<evidence type="ECO:0008006" key="2">
    <source>
        <dbReference type="Google" id="ProtNLM"/>
    </source>
</evidence>
<dbReference type="Gene3D" id="3.40.630.40">
    <property type="entry name" value="Zn-dependent exopeptidases"/>
    <property type="match status" value="1"/>
</dbReference>
<proteinExistence type="predicted"/>
<protein>
    <recommendedName>
        <fullName evidence="2">N-formylglutamate amidohydrolase</fullName>
    </recommendedName>
</protein>
<name>A0A382E6G7_9ZZZZ</name>
<dbReference type="AlphaFoldDB" id="A0A382E6G7"/>
<dbReference type="EMBL" id="UINC01042804">
    <property type="protein sequence ID" value="SVB45932.1"/>
    <property type="molecule type" value="Genomic_DNA"/>
</dbReference>
<organism evidence="1">
    <name type="scientific">marine metagenome</name>
    <dbReference type="NCBI Taxonomy" id="408172"/>
    <lineage>
        <taxon>unclassified sequences</taxon>
        <taxon>metagenomes</taxon>
        <taxon>ecological metagenomes</taxon>
    </lineage>
</organism>
<dbReference type="Pfam" id="PF05013">
    <property type="entry name" value="FGase"/>
    <property type="match status" value="1"/>
</dbReference>
<sequence>MISVVPSKGLKIKKLDETLLAPDEPAPFIILNPDAVVPILLVCDHASHRFPRSLGTMGLDFLNRHSHVVHDIGAGALVEMLANNLGVTAVLCQYSRLIVDCNRKLVDHNAFLEFNDGVDIPANHNLRNNEKEKRVSEIYWPYHNAIEGQISRLKDQGINPVFISIHSFSPVINGEARELEMGVLWDKDPTTAKFFLSDLGEAGYFVGDNKPYSGKDPEDFTIDH</sequence>
<reference evidence="1" key="1">
    <citation type="submission" date="2018-05" db="EMBL/GenBank/DDBJ databases">
        <authorList>
            <person name="Lanie J.A."/>
            <person name="Ng W.-L."/>
            <person name="Kazmierczak K.M."/>
            <person name="Andrzejewski T.M."/>
            <person name="Davidsen T.M."/>
            <person name="Wayne K.J."/>
            <person name="Tettelin H."/>
            <person name="Glass J.I."/>
            <person name="Rusch D."/>
            <person name="Podicherti R."/>
            <person name="Tsui H.-C.T."/>
            <person name="Winkler M.E."/>
        </authorList>
    </citation>
    <scope>NUCLEOTIDE SEQUENCE</scope>
</reference>
<accession>A0A382E6G7</accession>
<dbReference type="InterPro" id="IPR007709">
    <property type="entry name" value="N-FG_amidohydro"/>
</dbReference>
<dbReference type="SUPFAM" id="SSF53187">
    <property type="entry name" value="Zn-dependent exopeptidases"/>
    <property type="match status" value="1"/>
</dbReference>